<name>F8PE40_SERL9</name>
<evidence type="ECO:0008006" key="2">
    <source>
        <dbReference type="Google" id="ProtNLM"/>
    </source>
</evidence>
<dbReference type="Pfam" id="PF00406">
    <property type="entry name" value="ADK"/>
    <property type="match status" value="1"/>
</dbReference>
<proteinExistence type="predicted"/>
<sequence length="107" mass="11847">MVPLHVCPRAFHFAIYSSRSARSFSHSASCLKASPLFHNSVRADTGSSNEHGEKKVLRMLIFGKPGAGKGTLSARLVKNFNILTLSTGDLLRQHIADRYCSIFITLW</sequence>
<dbReference type="InterPro" id="IPR027417">
    <property type="entry name" value="P-loop_NTPase"/>
</dbReference>
<dbReference type="EMBL" id="GL945447">
    <property type="protein sequence ID" value="EGO18637.1"/>
    <property type="molecule type" value="Genomic_DNA"/>
</dbReference>
<protein>
    <recommendedName>
        <fullName evidence="2">Adenylate kinase</fullName>
    </recommendedName>
</protein>
<dbReference type="KEGG" id="sla:SERLADRAFT_375058"/>
<dbReference type="HOGENOM" id="CLU_2378548_0_0_1"/>
<dbReference type="RefSeq" id="XP_007324664.1">
    <property type="nucleotide sequence ID" value="XM_007324602.1"/>
</dbReference>
<dbReference type="GeneID" id="18810562"/>
<reference evidence="1" key="1">
    <citation type="submission" date="2011-04" db="EMBL/GenBank/DDBJ databases">
        <title>Evolution of plant cell wall degrading machinery underlies the functional diversity of forest fungi.</title>
        <authorList>
            <consortium name="US DOE Joint Genome Institute (JGI-PGF)"/>
            <person name="Eastwood D.C."/>
            <person name="Floudas D."/>
            <person name="Binder M."/>
            <person name="Majcherczyk A."/>
            <person name="Schneider P."/>
            <person name="Aerts A."/>
            <person name="Asiegbu F.O."/>
            <person name="Baker S.E."/>
            <person name="Barry K."/>
            <person name="Bendiksby M."/>
            <person name="Blumentritt M."/>
            <person name="Coutinho P.M."/>
            <person name="Cullen D."/>
            <person name="Cullen D."/>
            <person name="Gathman A."/>
            <person name="Goodell B."/>
            <person name="Henrissat B."/>
            <person name="Ihrmark K."/>
            <person name="Kauserud H."/>
            <person name="Kohler A."/>
            <person name="LaButti K."/>
            <person name="Lapidus A."/>
            <person name="Lavin J.L."/>
            <person name="Lee Y.-H."/>
            <person name="Lindquist E."/>
            <person name="Lilly W."/>
            <person name="Lucas S."/>
            <person name="Morin E."/>
            <person name="Murat C."/>
            <person name="Oguiza J.A."/>
            <person name="Park J."/>
            <person name="Pisabarro A.G."/>
            <person name="Riley R."/>
            <person name="Rosling A."/>
            <person name="Salamov A."/>
            <person name="Schmidt O."/>
            <person name="Schmutz J."/>
            <person name="Skrede I."/>
            <person name="Stenlid J."/>
            <person name="Wiebenga A."/>
            <person name="Xie X."/>
            <person name="Kues U."/>
            <person name="Hibbett D.S."/>
            <person name="Hoffmeister D."/>
            <person name="Hogberg N."/>
            <person name="Martin F."/>
            <person name="Grigoriev I.V."/>
            <person name="Watkinson S.C."/>
        </authorList>
    </citation>
    <scope>NUCLEOTIDE SEQUENCE</scope>
    <source>
        <strain evidence="1">S7.9</strain>
    </source>
</reference>
<accession>F8PE40</accession>
<organism>
    <name type="scientific">Serpula lacrymans var. lacrymans (strain S7.9)</name>
    <name type="common">Dry rot fungus</name>
    <dbReference type="NCBI Taxonomy" id="578457"/>
    <lineage>
        <taxon>Eukaryota</taxon>
        <taxon>Fungi</taxon>
        <taxon>Dikarya</taxon>
        <taxon>Basidiomycota</taxon>
        <taxon>Agaricomycotina</taxon>
        <taxon>Agaricomycetes</taxon>
        <taxon>Agaricomycetidae</taxon>
        <taxon>Boletales</taxon>
        <taxon>Coniophorineae</taxon>
        <taxon>Serpulaceae</taxon>
        <taxon>Serpula</taxon>
    </lineage>
</organism>
<dbReference type="OrthoDB" id="439792at2759"/>
<dbReference type="SUPFAM" id="SSF52540">
    <property type="entry name" value="P-loop containing nucleoside triphosphate hydrolases"/>
    <property type="match status" value="1"/>
</dbReference>
<evidence type="ECO:0000313" key="1">
    <source>
        <dbReference type="EMBL" id="EGO18637.1"/>
    </source>
</evidence>
<dbReference type="Proteomes" id="UP000008064">
    <property type="component" value="Unassembled WGS sequence"/>
</dbReference>
<dbReference type="Gene3D" id="3.40.50.300">
    <property type="entry name" value="P-loop containing nucleotide triphosphate hydrolases"/>
    <property type="match status" value="1"/>
</dbReference>
<gene>
    <name evidence="1" type="ORF">SERLADRAFT_375058</name>
</gene>
<dbReference type="AlphaFoldDB" id="F8PE40"/>